<evidence type="ECO:0000256" key="2">
    <source>
        <dbReference type="ARBA" id="ARBA00023125"/>
    </source>
</evidence>
<comment type="caution">
    <text evidence="6">The sequence shown here is derived from an EMBL/GenBank/DDBJ whole genome shotgun (WGS) entry which is preliminary data.</text>
</comment>
<dbReference type="InterPro" id="IPR046335">
    <property type="entry name" value="LacI/GalR-like_sensor"/>
</dbReference>
<dbReference type="EMBL" id="JBHLSV010000001">
    <property type="protein sequence ID" value="MFC0672387.1"/>
    <property type="molecule type" value="Genomic_DNA"/>
</dbReference>
<keyword evidence="2 6" id="KW-0238">DNA-binding</keyword>
<dbReference type="InterPro" id="IPR010982">
    <property type="entry name" value="Lambda_DNA-bd_dom_sf"/>
</dbReference>
<proteinExistence type="predicted"/>
<dbReference type="Pfam" id="PF00356">
    <property type="entry name" value="LacI"/>
    <property type="match status" value="1"/>
</dbReference>
<evidence type="ECO:0000259" key="5">
    <source>
        <dbReference type="PROSITE" id="PS50932"/>
    </source>
</evidence>
<dbReference type="InterPro" id="IPR028082">
    <property type="entry name" value="Peripla_BP_I"/>
</dbReference>
<dbReference type="Pfam" id="PF13377">
    <property type="entry name" value="Peripla_BP_3"/>
    <property type="match status" value="1"/>
</dbReference>
<name>A0ABV6R7P2_9MICO</name>
<dbReference type="InterPro" id="IPR000843">
    <property type="entry name" value="HTH_LacI"/>
</dbReference>
<feature type="compositionally biased region" description="Basic and acidic residues" evidence="4">
    <location>
        <begin position="336"/>
        <end position="347"/>
    </location>
</feature>
<evidence type="ECO:0000313" key="6">
    <source>
        <dbReference type="EMBL" id="MFC0672387.1"/>
    </source>
</evidence>
<dbReference type="Proteomes" id="UP001589793">
    <property type="component" value="Unassembled WGS sequence"/>
</dbReference>
<organism evidence="6 7">
    <name type="scientific">Brachybacterium hainanense</name>
    <dbReference type="NCBI Taxonomy" id="1541174"/>
    <lineage>
        <taxon>Bacteria</taxon>
        <taxon>Bacillati</taxon>
        <taxon>Actinomycetota</taxon>
        <taxon>Actinomycetes</taxon>
        <taxon>Micrococcales</taxon>
        <taxon>Dermabacteraceae</taxon>
        <taxon>Brachybacterium</taxon>
    </lineage>
</organism>
<dbReference type="PROSITE" id="PS50932">
    <property type="entry name" value="HTH_LACI_2"/>
    <property type="match status" value="1"/>
</dbReference>
<evidence type="ECO:0000256" key="3">
    <source>
        <dbReference type="ARBA" id="ARBA00023163"/>
    </source>
</evidence>
<accession>A0ABV6R7P2</accession>
<evidence type="ECO:0000313" key="7">
    <source>
        <dbReference type="Proteomes" id="UP001589793"/>
    </source>
</evidence>
<dbReference type="PANTHER" id="PTHR30146:SF155">
    <property type="entry name" value="ALANINE RACEMASE"/>
    <property type="match status" value="1"/>
</dbReference>
<feature type="region of interest" description="Disordered" evidence="4">
    <location>
        <begin position="336"/>
        <end position="358"/>
    </location>
</feature>
<feature type="domain" description="HTH lacI-type" evidence="5">
    <location>
        <begin position="4"/>
        <end position="58"/>
    </location>
</feature>
<dbReference type="PANTHER" id="PTHR30146">
    <property type="entry name" value="LACI-RELATED TRANSCRIPTIONAL REPRESSOR"/>
    <property type="match status" value="1"/>
</dbReference>
<gene>
    <name evidence="6" type="ORF">ACFFF6_00300</name>
</gene>
<dbReference type="RefSeq" id="WP_376977147.1">
    <property type="nucleotide sequence ID" value="NZ_JBHLSV010000001.1"/>
</dbReference>
<protein>
    <submittedName>
        <fullName evidence="6">LacI family DNA-binding transcriptional regulator</fullName>
    </submittedName>
</protein>
<dbReference type="SUPFAM" id="SSF53822">
    <property type="entry name" value="Periplasmic binding protein-like I"/>
    <property type="match status" value="1"/>
</dbReference>
<keyword evidence="7" id="KW-1185">Reference proteome</keyword>
<dbReference type="Gene3D" id="1.10.260.40">
    <property type="entry name" value="lambda repressor-like DNA-binding domains"/>
    <property type="match status" value="1"/>
</dbReference>
<reference evidence="6 7" key="1">
    <citation type="submission" date="2024-09" db="EMBL/GenBank/DDBJ databases">
        <authorList>
            <person name="Sun Q."/>
            <person name="Mori K."/>
        </authorList>
    </citation>
    <scope>NUCLEOTIDE SEQUENCE [LARGE SCALE GENOMIC DNA]</scope>
    <source>
        <strain evidence="6 7">CICC 10874</strain>
    </source>
</reference>
<keyword evidence="3" id="KW-0804">Transcription</keyword>
<evidence type="ECO:0000256" key="1">
    <source>
        <dbReference type="ARBA" id="ARBA00023015"/>
    </source>
</evidence>
<dbReference type="CDD" id="cd01392">
    <property type="entry name" value="HTH_LacI"/>
    <property type="match status" value="1"/>
</dbReference>
<evidence type="ECO:0000256" key="4">
    <source>
        <dbReference type="SAM" id="MobiDB-lite"/>
    </source>
</evidence>
<keyword evidence="1" id="KW-0805">Transcription regulation</keyword>
<dbReference type="SUPFAM" id="SSF47413">
    <property type="entry name" value="lambda repressor-like DNA-binding domains"/>
    <property type="match status" value="1"/>
</dbReference>
<dbReference type="SMART" id="SM00354">
    <property type="entry name" value="HTH_LACI"/>
    <property type="match status" value="1"/>
</dbReference>
<sequence>MRRPTIADIARDCGVSTASVSFALNGRPGLSEATRERILGRARELGWTPHAAARALSSSKVGAIGLVITAPFATLAQDTFYLRLIAGIEAELDSTPIALVLKMVESLEDELAAIRTWHAENRVDAVALVNPRTDDPRPALVARLGLRAVFFGDTRGYPEASSVFVDDAQVMTNLLADAAQLGYRSLAYLHAASDYRHSQARLDALTAAVPDPAGGSETSGAGGFTAAVALPIIETSDEATRDQVASHIDALVGEGMPDLLLCEDEAITLATLARLDHHGLAIARDVGVISWESTPGLGMRSPTISAIDRDPKILGSAAVQVLRALETSSEPIRRVIDPPRLVPRDSLRSPAAAPGSRR</sequence>
<dbReference type="GO" id="GO:0003677">
    <property type="term" value="F:DNA binding"/>
    <property type="evidence" value="ECO:0007669"/>
    <property type="project" value="UniProtKB-KW"/>
</dbReference>
<dbReference type="Gene3D" id="3.40.50.2300">
    <property type="match status" value="2"/>
</dbReference>